<dbReference type="Proteomes" id="UP000095284">
    <property type="component" value="Unplaced"/>
</dbReference>
<dbReference type="Gene3D" id="3.40.390.10">
    <property type="entry name" value="Collagenase (Catalytic Domain)"/>
    <property type="match status" value="1"/>
</dbReference>
<accession>A0A1I7SSD7</accession>
<dbReference type="EMBL" id="CAJFCV020000002">
    <property type="protein sequence ID" value="CAG9097683.1"/>
    <property type="molecule type" value="Genomic_DNA"/>
</dbReference>
<dbReference type="PROSITE" id="PS51885">
    <property type="entry name" value="NEPRILYSIN"/>
    <property type="match status" value="1"/>
</dbReference>
<feature type="domain" description="Peptidase M13 N-terminal" evidence="3">
    <location>
        <begin position="266"/>
        <end position="448"/>
    </location>
</feature>
<dbReference type="EMBL" id="CAJFDI010000002">
    <property type="protein sequence ID" value="CAD5215683.1"/>
    <property type="molecule type" value="Genomic_DNA"/>
</dbReference>
<dbReference type="InterPro" id="IPR008753">
    <property type="entry name" value="Peptidase_M13_N"/>
</dbReference>
<evidence type="ECO:0000313" key="7">
    <source>
        <dbReference type="Proteomes" id="UP000659654"/>
    </source>
</evidence>
<reference evidence="5" key="2">
    <citation type="submission" date="2020-08" db="EMBL/GenBank/DDBJ databases">
        <authorList>
            <person name="Kikuchi T."/>
        </authorList>
    </citation>
    <scope>NUCLEOTIDE SEQUENCE</scope>
    <source>
        <strain evidence="4">Ka4C1</strain>
    </source>
</reference>
<dbReference type="SUPFAM" id="SSF55486">
    <property type="entry name" value="Metalloproteases ('zincins'), catalytic domain"/>
    <property type="match status" value="1"/>
</dbReference>
<dbReference type="AlphaFoldDB" id="A0A1I7SSD7"/>
<evidence type="ECO:0000313" key="5">
    <source>
        <dbReference type="EMBL" id="CAG9097683.1"/>
    </source>
</evidence>
<comment type="similarity">
    <text evidence="1">Belongs to the peptidase M13 family.</text>
</comment>
<protein>
    <submittedName>
        <fullName evidence="4">(pine wood nematode) hypothetical protein</fullName>
    </submittedName>
</protein>
<keyword evidence="2" id="KW-1133">Transmembrane helix</keyword>
<keyword evidence="2" id="KW-0812">Transmembrane</keyword>
<keyword evidence="2" id="KW-0472">Membrane</keyword>
<evidence type="ECO:0000256" key="2">
    <source>
        <dbReference type="SAM" id="Phobius"/>
    </source>
</evidence>
<dbReference type="Pfam" id="PF05649">
    <property type="entry name" value="Peptidase_M13_N"/>
    <property type="match status" value="1"/>
</dbReference>
<dbReference type="GO" id="GO:0004222">
    <property type="term" value="F:metalloendopeptidase activity"/>
    <property type="evidence" value="ECO:0007669"/>
    <property type="project" value="InterPro"/>
</dbReference>
<sequence>MSIPYSKLRDNPKFGPIKGTIPPRTVIVIDRSEAKRQEWKSLIFFVIMLSVIGLILFSTAFFAKAKYGFDSADKEMDKFLHIFDPPNAPQEDEILLPLPKRFPMTIEPSRCNLDQSCGNQKDIFTETQEKIDYEFGKWLLNHHDYNGMLQKQMNTCLIDYQSPYRDLSLPFERCFERKMHQVKEKIADVNNAGPISSALKVHFGIDHLIKATVEPNYIAPSGNLKYIIYIDQAIPEAPVRYVAPRNSMPSVSKLIRLNLPRIRSYKSDSEDSSKWKSFTIEEADQRWTFLSFQDYFEGLGVDTKDLVFVVKTPEYLDKLSKLFELVQTRQDNDALHIALASYTLNFECEKYLGQGRIERELEEKYGIGVGHTDDTETEAIRFCGNSMRETLGKYSSAIFDDLFRNSKKKIDMIDTMVEKILRQMKNIVHKSTNSEATKSRMIQKLNSLEWDFSSTNTEDLGRLLNGFRHDQDSHFVEFIEKIKGLRFNETLKQLKMQRIPKPSSTFQPIDSSDLSHLKYSRTGNWMNIPSASQILPIFTKFGVPNADFYAQLGWKIASEMAKAIDNAGLRFDDWGVYKIEDEYEDINAWEDLTSVLPKRSNEETRTTTNEIIGLKVAFDVYQQELSRLKTLTNFDDMTKMASRQFLSSAMRNPCGLRPKESRKFTLMTFINALNRRAEKCPDTSEFVHVGIGF</sequence>
<evidence type="ECO:0000259" key="3">
    <source>
        <dbReference type="Pfam" id="PF05649"/>
    </source>
</evidence>
<dbReference type="InterPro" id="IPR000718">
    <property type="entry name" value="Peptidase_M13"/>
</dbReference>
<dbReference type="GO" id="GO:0006508">
    <property type="term" value="P:proteolysis"/>
    <property type="evidence" value="ECO:0007669"/>
    <property type="project" value="InterPro"/>
</dbReference>
<evidence type="ECO:0000313" key="8">
    <source>
        <dbReference type="WBParaSite" id="BXY_1595400.1"/>
    </source>
</evidence>
<organism evidence="6 8">
    <name type="scientific">Bursaphelenchus xylophilus</name>
    <name type="common">Pinewood nematode worm</name>
    <name type="synonym">Aphelenchoides xylophilus</name>
    <dbReference type="NCBI Taxonomy" id="6326"/>
    <lineage>
        <taxon>Eukaryota</taxon>
        <taxon>Metazoa</taxon>
        <taxon>Ecdysozoa</taxon>
        <taxon>Nematoda</taxon>
        <taxon>Chromadorea</taxon>
        <taxon>Rhabditida</taxon>
        <taxon>Tylenchina</taxon>
        <taxon>Tylenchomorpha</taxon>
        <taxon>Aphelenchoidea</taxon>
        <taxon>Aphelenchoididae</taxon>
        <taxon>Bursaphelenchus</taxon>
    </lineage>
</organism>
<dbReference type="InterPro" id="IPR042089">
    <property type="entry name" value="Peptidase_M13_dom_2"/>
</dbReference>
<dbReference type="WBParaSite" id="BXY_1595400.1">
    <property type="protein sequence ID" value="BXY_1595400.1"/>
    <property type="gene ID" value="BXY_1595400"/>
</dbReference>
<feature type="transmembrane region" description="Helical" evidence="2">
    <location>
        <begin position="41"/>
        <end position="63"/>
    </location>
</feature>
<dbReference type="InterPro" id="IPR024079">
    <property type="entry name" value="MetalloPept_cat_dom_sf"/>
</dbReference>
<evidence type="ECO:0000256" key="1">
    <source>
        <dbReference type="ARBA" id="ARBA00007357"/>
    </source>
</evidence>
<dbReference type="Gene3D" id="1.10.1380.10">
    <property type="entry name" value="Neutral endopeptidase , domain2"/>
    <property type="match status" value="1"/>
</dbReference>
<evidence type="ECO:0000313" key="6">
    <source>
        <dbReference type="Proteomes" id="UP000095284"/>
    </source>
</evidence>
<dbReference type="Proteomes" id="UP000582659">
    <property type="component" value="Unassembled WGS sequence"/>
</dbReference>
<reference evidence="8" key="1">
    <citation type="submission" date="2016-11" db="UniProtKB">
        <authorList>
            <consortium name="WormBaseParasite"/>
        </authorList>
    </citation>
    <scope>IDENTIFICATION</scope>
</reference>
<evidence type="ECO:0000313" key="4">
    <source>
        <dbReference type="EMBL" id="CAD5215683.1"/>
    </source>
</evidence>
<dbReference type="OrthoDB" id="5797645at2759"/>
<dbReference type="Proteomes" id="UP000659654">
    <property type="component" value="Unassembled WGS sequence"/>
</dbReference>
<keyword evidence="7" id="KW-1185">Reference proteome</keyword>
<gene>
    <name evidence="4" type="ORF">BXYJ_LOCUS4152</name>
</gene>
<proteinExistence type="inferred from homology"/>
<name>A0A1I7SSD7_BURXY</name>